<dbReference type="AlphaFoldDB" id="B9XI32"/>
<reference evidence="1 2" key="1">
    <citation type="journal article" date="2011" name="J. Bacteriol.">
        <title>Genome sequence of 'Pedosphaera parvula' Ellin514, an aerobic Verrucomicrobial isolate from pasture soil.</title>
        <authorList>
            <person name="Kant R."/>
            <person name="van Passel M.W."/>
            <person name="Sangwan P."/>
            <person name="Palva A."/>
            <person name="Lucas S."/>
            <person name="Copeland A."/>
            <person name="Lapidus A."/>
            <person name="Glavina Del Rio T."/>
            <person name="Dalin E."/>
            <person name="Tice H."/>
            <person name="Bruce D."/>
            <person name="Goodwin L."/>
            <person name="Pitluck S."/>
            <person name="Chertkov O."/>
            <person name="Larimer F.W."/>
            <person name="Land M.L."/>
            <person name="Hauser L."/>
            <person name="Brettin T.S."/>
            <person name="Detter J.C."/>
            <person name="Han S."/>
            <person name="de Vos W.M."/>
            <person name="Janssen P.H."/>
            <person name="Smidt H."/>
        </authorList>
    </citation>
    <scope>NUCLEOTIDE SEQUENCE [LARGE SCALE GENOMIC DNA]</scope>
    <source>
        <strain evidence="1 2">Ellin514</strain>
    </source>
</reference>
<keyword evidence="2" id="KW-1185">Reference proteome</keyword>
<organism evidence="1 2">
    <name type="scientific">Pedosphaera parvula (strain Ellin514)</name>
    <dbReference type="NCBI Taxonomy" id="320771"/>
    <lineage>
        <taxon>Bacteria</taxon>
        <taxon>Pseudomonadati</taxon>
        <taxon>Verrucomicrobiota</taxon>
        <taxon>Pedosphaerae</taxon>
        <taxon>Pedosphaerales</taxon>
        <taxon>Pedosphaeraceae</taxon>
        <taxon>Pedosphaera</taxon>
    </lineage>
</organism>
<proteinExistence type="predicted"/>
<protein>
    <submittedName>
        <fullName evidence="1">Uncharacterized protein</fullName>
    </submittedName>
</protein>
<dbReference type="RefSeq" id="WP_007415476.1">
    <property type="nucleotide sequence ID" value="NZ_ABOX02000016.1"/>
</dbReference>
<dbReference type="EMBL" id="ABOX02000016">
    <property type="protein sequence ID" value="EEF60525.1"/>
    <property type="molecule type" value="Genomic_DNA"/>
</dbReference>
<gene>
    <name evidence="1" type="ORF">Cflav_PD3495</name>
</gene>
<comment type="caution">
    <text evidence="1">The sequence shown here is derived from an EMBL/GenBank/DDBJ whole genome shotgun (WGS) entry which is preliminary data.</text>
</comment>
<dbReference type="Proteomes" id="UP000003688">
    <property type="component" value="Unassembled WGS sequence"/>
</dbReference>
<accession>B9XI32</accession>
<dbReference type="OrthoDB" id="1121317at2"/>
<sequence length="81" mass="9631">MKLVPVKVECHAEAKGDELPRLFVWEQEAIGVGDVVDRWYQVEGKPEWPRANYFKVRGMDNHEYLLKHDLESGEWYLGKQW</sequence>
<evidence type="ECO:0000313" key="2">
    <source>
        <dbReference type="Proteomes" id="UP000003688"/>
    </source>
</evidence>
<evidence type="ECO:0000313" key="1">
    <source>
        <dbReference type="EMBL" id="EEF60525.1"/>
    </source>
</evidence>
<name>B9XI32_PEDPL</name>